<reference evidence="1 2" key="1">
    <citation type="submission" date="2016-09" db="EMBL/GenBank/DDBJ databases">
        <title>Extensive genetic diversity and differential bi-allelic expression allows diatom success in the polar Southern Ocean.</title>
        <authorList>
            <consortium name="DOE Joint Genome Institute"/>
            <person name="Mock T."/>
            <person name="Otillar R.P."/>
            <person name="Strauss J."/>
            <person name="Dupont C."/>
            <person name="Frickenhaus S."/>
            <person name="Maumus F."/>
            <person name="Mcmullan M."/>
            <person name="Sanges R."/>
            <person name="Schmutz J."/>
            <person name="Toseland A."/>
            <person name="Valas R."/>
            <person name="Veluchamy A."/>
            <person name="Ward B.J."/>
            <person name="Allen A."/>
            <person name="Barry K."/>
            <person name="Falciatore A."/>
            <person name="Ferrante M."/>
            <person name="Fortunato A.E."/>
            <person name="Gloeckner G."/>
            <person name="Gruber A."/>
            <person name="Hipkin R."/>
            <person name="Janech M."/>
            <person name="Kroth P."/>
            <person name="Leese F."/>
            <person name="Lindquist E."/>
            <person name="Lyon B.R."/>
            <person name="Martin J."/>
            <person name="Mayer C."/>
            <person name="Parker M."/>
            <person name="Quesneville H."/>
            <person name="Raymond J."/>
            <person name="Uhlig C."/>
            <person name="Valentin K.U."/>
            <person name="Worden A.Z."/>
            <person name="Armbrust E.V."/>
            <person name="Bowler C."/>
            <person name="Green B."/>
            <person name="Moulton V."/>
            <person name="Van Oosterhout C."/>
            <person name="Grigoriev I."/>
        </authorList>
    </citation>
    <scope>NUCLEOTIDE SEQUENCE [LARGE SCALE GENOMIC DNA]</scope>
    <source>
        <strain evidence="1 2">CCMP1102</strain>
    </source>
</reference>
<evidence type="ECO:0000313" key="2">
    <source>
        <dbReference type="Proteomes" id="UP000095751"/>
    </source>
</evidence>
<protein>
    <submittedName>
        <fullName evidence="1">Uncharacterized protein</fullName>
    </submittedName>
</protein>
<keyword evidence="2" id="KW-1185">Reference proteome</keyword>
<evidence type="ECO:0000313" key="1">
    <source>
        <dbReference type="EMBL" id="OEU19075.1"/>
    </source>
</evidence>
<name>A0A1E7FLY0_9STRA</name>
<organism evidence="1 2">
    <name type="scientific">Fragilariopsis cylindrus CCMP1102</name>
    <dbReference type="NCBI Taxonomy" id="635003"/>
    <lineage>
        <taxon>Eukaryota</taxon>
        <taxon>Sar</taxon>
        <taxon>Stramenopiles</taxon>
        <taxon>Ochrophyta</taxon>
        <taxon>Bacillariophyta</taxon>
        <taxon>Bacillariophyceae</taxon>
        <taxon>Bacillariophycidae</taxon>
        <taxon>Bacillariales</taxon>
        <taxon>Bacillariaceae</taxon>
        <taxon>Fragilariopsis</taxon>
    </lineage>
</organism>
<dbReference type="InParanoid" id="A0A1E7FLY0"/>
<accession>A0A1E7FLY0</accession>
<dbReference type="KEGG" id="fcy:FRACYDRAFT_237368"/>
<sequence length="388" mass="43168">MAKRKAIDAVAENRRVSRRVQEEVVVPVPVAASAVATHSSIEDEIKSSVYSILSSLIANLPVRAVAVATVAAPVVPIIPVVKIGIINRASDARKIVGTEEQLIISSPLGSEGIFNFADKMVKIIVTKTPYNLRRGQSSLSLSLCQMMVSLKTLRLDAFYTSDTVKTLIRSNATNLLPNLESLTMKQPERTIVNRTRWLPDGWVTLEASCLDDDGNVFKTNPKLNRITISPGTWAAANELKILKWFVKTNPSIERMDVICYVDYEFKVRQRRTDNPFRTAYIHDCKQNVKRAVDTLNKNRALAIKNRVFTIQKLSMEGGNVPSPMLEKAFSDDYGYVNVFDKVPEAEDPFIEPPIATAKADSMTPLFGLVKFMLCARPSLCPSDVRLQL</sequence>
<gene>
    <name evidence="1" type="ORF">FRACYDRAFT_237368</name>
</gene>
<dbReference type="EMBL" id="KV784356">
    <property type="protein sequence ID" value="OEU19075.1"/>
    <property type="molecule type" value="Genomic_DNA"/>
</dbReference>
<dbReference type="Proteomes" id="UP000095751">
    <property type="component" value="Unassembled WGS sequence"/>
</dbReference>
<dbReference type="AlphaFoldDB" id="A0A1E7FLY0"/>
<proteinExistence type="predicted"/>